<dbReference type="SUPFAM" id="SSF47384">
    <property type="entry name" value="Homodimeric domain of signal transducing histidine kinase"/>
    <property type="match status" value="1"/>
</dbReference>
<dbReference type="SUPFAM" id="SSF55781">
    <property type="entry name" value="GAF domain-like"/>
    <property type="match status" value="1"/>
</dbReference>
<dbReference type="PANTHER" id="PTHR43711">
    <property type="entry name" value="TWO-COMPONENT HISTIDINE KINASE"/>
    <property type="match status" value="1"/>
</dbReference>
<dbReference type="Pfam" id="PF02518">
    <property type="entry name" value="HATPase_c"/>
    <property type="match status" value="1"/>
</dbReference>
<dbReference type="Pfam" id="PF17150">
    <property type="entry name" value="CHASE6_C"/>
    <property type="match status" value="1"/>
</dbReference>
<evidence type="ECO:0000256" key="4">
    <source>
        <dbReference type="ARBA" id="ARBA00022679"/>
    </source>
</evidence>
<proteinExistence type="predicted"/>
<keyword evidence="3" id="KW-0597">Phosphoprotein</keyword>
<dbReference type="GO" id="GO:0000155">
    <property type="term" value="F:phosphorelay sensor kinase activity"/>
    <property type="evidence" value="ECO:0007669"/>
    <property type="project" value="InterPro"/>
</dbReference>
<keyword evidence="9" id="KW-1185">Reference proteome</keyword>
<dbReference type="InterPro" id="IPR033415">
    <property type="entry name" value="CHASE6_C"/>
</dbReference>
<name>A0A8J7B8I6_9CYAN</name>
<dbReference type="AlphaFoldDB" id="A0A8J7B8I6"/>
<feature type="domain" description="Histidine kinase" evidence="7">
    <location>
        <begin position="419"/>
        <end position="649"/>
    </location>
</feature>
<dbReference type="Proteomes" id="UP000654482">
    <property type="component" value="Unassembled WGS sequence"/>
</dbReference>
<keyword evidence="5" id="KW-0418">Kinase</keyword>
<accession>A0A8J7B8I6</accession>
<dbReference type="EC" id="2.7.13.3" evidence="2"/>
<evidence type="ECO:0000256" key="6">
    <source>
        <dbReference type="ARBA" id="ARBA00023012"/>
    </source>
</evidence>
<dbReference type="SUPFAM" id="SSF55874">
    <property type="entry name" value="ATPase domain of HSP90 chaperone/DNA topoisomerase II/histidine kinase"/>
    <property type="match status" value="1"/>
</dbReference>
<comment type="catalytic activity">
    <reaction evidence="1">
        <text>ATP + protein L-histidine = ADP + protein N-phospho-L-histidine.</text>
        <dbReference type="EC" id="2.7.13.3"/>
    </reaction>
</comment>
<evidence type="ECO:0000256" key="5">
    <source>
        <dbReference type="ARBA" id="ARBA00022777"/>
    </source>
</evidence>
<dbReference type="RefSeq" id="WP_194027647.1">
    <property type="nucleotide sequence ID" value="NZ_JADEWZ010000002.1"/>
</dbReference>
<evidence type="ECO:0000313" key="9">
    <source>
        <dbReference type="Proteomes" id="UP000654482"/>
    </source>
</evidence>
<dbReference type="InterPro" id="IPR019278">
    <property type="entry name" value="DICT_dom"/>
</dbReference>
<dbReference type="InterPro" id="IPR003661">
    <property type="entry name" value="HisK_dim/P_dom"/>
</dbReference>
<dbReference type="InterPro" id="IPR050736">
    <property type="entry name" value="Sensor_HK_Regulatory"/>
</dbReference>
<sequence>MNNTPSLVQEILQELPHLRTQMYFQSSLNALSHAMEDLILASSDSPLVIANFQQERFYRQEIRRYQQIARRSNHLYILAAPESSSGFATADDSLEVISLKPYDALAKEWHLVVLSKQYSVCLICRELPTDALSNRARRFEGIWTFERQVATSAARLLLARIAAYRPSLVSKVAQAWQLYHLSSEESSSVLATATLQMEARIFSERLVNYLQASQYKLLRAYRELTKKEQNERLINAIVAAMRSSLNPEEVLRNTVRELGKKFDPCRCFLYRLGAATGETKIEYESVAPGIDSLKGRTWSVADNPLFIAAQAQSKALAIDVTDNAYLKANPALGTKISRWQIRSWLLVPVRYQGNLLGMLEIHHTAKEPYQWSSEDISLVEAIATQAGVALTQATAYRDMTSLNEQLAALERVQSNLIAIVGHELRTPLSTIQVCLESIATEPDAPKEFRQIMLDTALADSQRLRRLIQDFLTLSKLESGKAYSYPEPISMREILDLALSGFSGDKRSDDCPSIQVRFPEQLPLVRADGEGLVEVFTKLLDNASKFTPAQGEVTISVQVLETEIGEQNSHQPMLKVVVADTGRGVEPEQLDAIFNLFYQEEDSLRRTVGGTGLGLAICRQIVEGMGGRIWAISTGKDRGSEFHFTLPIEPSSVTQVISYSGMLKE</sequence>
<dbReference type="InterPro" id="IPR029016">
    <property type="entry name" value="GAF-like_dom_sf"/>
</dbReference>
<keyword evidence="4" id="KW-0808">Transferase</keyword>
<dbReference type="InterPro" id="IPR004358">
    <property type="entry name" value="Sig_transdc_His_kin-like_C"/>
</dbReference>
<evidence type="ECO:0000259" key="7">
    <source>
        <dbReference type="PROSITE" id="PS50109"/>
    </source>
</evidence>
<dbReference type="InterPro" id="IPR005467">
    <property type="entry name" value="His_kinase_dom"/>
</dbReference>
<reference evidence="8" key="1">
    <citation type="submission" date="2020-10" db="EMBL/GenBank/DDBJ databases">
        <authorList>
            <person name="Castelo-Branco R."/>
            <person name="Eusebio N."/>
            <person name="Adriana R."/>
            <person name="Vieira A."/>
            <person name="Brugerolle De Fraissinette N."/>
            <person name="Rezende De Castro R."/>
            <person name="Schneider M.P."/>
            <person name="Vasconcelos V."/>
            <person name="Leao P.N."/>
        </authorList>
    </citation>
    <scope>NUCLEOTIDE SEQUENCE</scope>
    <source>
        <strain evidence="8">LEGE 07157</strain>
    </source>
</reference>
<dbReference type="Pfam" id="PF00512">
    <property type="entry name" value="HisKA"/>
    <property type="match status" value="1"/>
</dbReference>
<organism evidence="8 9">
    <name type="scientific">Lusitaniella coriacea LEGE 07157</name>
    <dbReference type="NCBI Taxonomy" id="945747"/>
    <lineage>
        <taxon>Bacteria</taxon>
        <taxon>Bacillati</taxon>
        <taxon>Cyanobacteriota</taxon>
        <taxon>Cyanophyceae</taxon>
        <taxon>Spirulinales</taxon>
        <taxon>Lusitaniellaceae</taxon>
        <taxon>Lusitaniella</taxon>
    </lineage>
</organism>
<dbReference type="Gene3D" id="3.30.450.40">
    <property type="match status" value="1"/>
</dbReference>
<dbReference type="SMART" id="SM00388">
    <property type="entry name" value="HisKA"/>
    <property type="match status" value="1"/>
</dbReference>
<dbReference type="InterPro" id="IPR036890">
    <property type="entry name" value="HATPase_C_sf"/>
</dbReference>
<comment type="caution">
    <text evidence="8">The sequence shown here is derived from an EMBL/GenBank/DDBJ whole genome shotgun (WGS) entry which is preliminary data.</text>
</comment>
<keyword evidence="6" id="KW-0902">Two-component regulatory system</keyword>
<evidence type="ECO:0000256" key="1">
    <source>
        <dbReference type="ARBA" id="ARBA00000085"/>
    </source>
</evidence>
<evidence type="ECO:0000313" key="8">
    <source>
        <dbReference type="EMBL" id="MBE9114553.1"/>
    </source>
</evidence>
<dbReference type="InterPro" id="IPR036097">
    <property type="entry name" value="HisK_dim/P_sf"/>
</dbReference>
<dbReference type="InterPro" id="IPR003594">
    <property type="entry name" value="HATPase_dom"/>
</dbReference>
<dbReference type="InterPro" id="IPR003018">
    <property type="entry name" value="GAF"/>
</dbReference>
<evidence type="ECO:0000256" key="3">
    <source>
        <dbReference type="ARBA" id="ARBA00022553"/>
    </source>
</evidence>
<dbReference type="Pfam" id="PF10069">
    <property type="entry name" value="DICT"/>
    <property type="match status" value="1"/>
</dbReference>
<dbReference type="PROSITE" id="PS50109">
    <property type="entry name" value="HIS_KIN"/>
    <property type="match status" value="1"/>
</dbReference>
<dbReference type="PRINTS" id="PR00344">
    <property type="entry name" value="BCTRLSENSOR"/>
</dbReference>
<dbReference type="Pfam" id="PF01590">
    <property type="entry name" value="GAF"/>
    <property type="match status" value="1"/>
</dbReference>
<evidence type="ECO:0000256" key="2">
    <source>
        <dbReference type="ARBA" id="ARBA00012438"/>
    </source>
</evidence>
<dbReference type="CDD" id="cd00082">
    <property type="entry name" value="HisKA"/>
    <property type="match status" value="1"/>
</dbReference>
<protein>
    <recommendedName>
        <fullName evidence="2">histidine kinase</fullName>
        <ecNumber evidence="2">2.7.13.3</ecNumber>
    </recommendedName>
</protein>
<dbReference type="PANTHER" id="PTHR43711:SF26">
    <property type="entry name" value="SENSOR HISTIDINE KINASE RCSC"/>
    <property type="match status" value="1"/>
</dbReference>
<dbReference type="Gene3D" id="1.10.287.130">
    <property type="match status" value="1"/>
</dbReference>
<dbReference type="SMART" id="SM00387">
    <property type="entry name" value="HATPase_c"/>
    <property type="match status" value="1"/>
</dbReference>
<gene>
    <name evidence="8" type="ORF">IQ249_01465</name>
</gene>
<dbReference type="SMART" id="SM00065">
    <property type="entry name" value="GAF"/>
    <property type="match status" value="1"/>
</dbReference>
<dbReference type="Gene3D" id="3.30.565.10">
    <property type="entry name" value="Histidine kinase-like ATPase, C-terminal domain"/>
    <property type="match status" value="1"/>
</dbReference>
<dbReference type="EMBL" id="JADEWZ010000002">
    <property type="protein sequence ID" value="MBE9114553.1"/>
    <property type="molecule type" value="Genomic_DNA"/>
</dbReference>